<dbReference type="GeneID" id="9845466"/>
<dbReference type="PANTHER" id="PTHR33269">
    <property type="entry name" value="NADH-UBIQUINONE OXIDOREDUCTASE CHAIN 6"/>
    <property type="match status" value="1"/>
</dbReference>
<keyword evidence="8 9" id="KW-0496">Mitochondrion</keyword>
<keyword evidence="8" id="KW-0812">Transmembrane</keyword>
<keyword evidence="4 8" id="KW-0679">Respiratory chain</keyword>
<comment type="similarity">
    <text evidence="8">Belongs to the complex I subunit 6 family.</text>
</comment>
<evidence type="ECO:0000256" key="2">
    <source>
        <dbReference type="ARBA" id="ARBA00012944"/>
    </source>
</evidence>
<keyword evidence="8" id="KW-0249">Electron transport</keyword>
<keyword evidence="8" id="KW-1133">Transmembrane helix</keyword>
<keyword evidence="9" id="KW-0560">Oxidoreductase</keyword>
<keyword evidence="8" id="KW-0472">Membrane</keyword>
<name>E5L080_9ASCO</name>
<dbReference type="Pfam" id="PF00499">
    <property type="entry name" value="Oxidored_q3"/>
    <property type="match status" value="1"/>
</dbReference>
<feature type="transmembrane region" description="Helical" evidence="8">
    <location>
        <begin position="97"/>
        <end position="119"/>
    </location>
</feature>
<comment type="catalytic activity">
    <reaction evidence="7 8">
        <text>a ubiquinone + NADH + 5 H(+)(in) = a ubiquinol + NAD(+) + 4 H(+)(out)</text>
        <dbReference type="Rhea" id="RHEA:29091"/>
        <dbReference type="Rhea" id="RHEA-COMP:9565"/>
        <dbReference type="Rhea" id="RHEA-COMP:9566"/>
        <dbReference type="ChEBI" id="CHEBI:15378"/>
        <dbReference type="ChEBI" id="CHEBI:16389"/>
        <dbReference type="ChEBI" id="CHEBI:17976"/>
        <dbReference type="ChEBI" id="CHEBI:57540"/>
        <dbReference type="ChEBI" id="CHEBI:57945"/>
        <dbReference type="EC" id="7.1.1.2"/>
    </reaction>
</comment>
<evidence type="ECO:0000256" key="5">
    <source>
        <dbReference type="ARBA" id="ARBA00022967"/>
    </source>
</evidence>
<comment type="function">
    <text evidence="1">Core subunit of the mitochondrial membrane respiratory chain NADH dehydrogenase (Complex I) that is believed to belong to the minimal assembly required for catalysis. Complex I functions in the transfer of electrons from NADH to the respiratory chain. The immediate electron acceptor for the enzyme is believed to be ubiquinone.</text>
</comment>
<dbReference type="AlphaFoldDB" id="E5L080"/>
<dbReference type="GO" id="GO:0031966">
    <property type="term" value="C:mitochondrial membrane"/>
    <property type="evidence" value="ECO:0007669"/>
    <property type="project" value="UniProtKB-SubCell"/>
</dbReference>
<evidence type="ECO:0000256" key="4">
    <source>
        <dbReference type="ARBA" id="ARBA00022660"/>
    </source>
</evidence>
<feature type="transmembrane region" description="Helical" evidence="8">
    <location>
        <begin position="39"/>
        <end position="57"/>
    </location>
</feature>
<accession>E5L080</accession>
<dbReference type="InterPro" id="IPR042106">
    <property type="entry name" value="Nuo/plastoQ_OxRdtase_6_NuoJ"/>
</dbReference>
<evidence type="ECO:0000256" key="3">
    <source>
        <dbReference type="ARBA" id="ARBA00021095"/>
    </source>
</evidence>
<dbReference type="GO" id="GO:0008137">
    <property type="term" value="F:NADH dehydrogenase (ubiquinone) activity"/>
    <property type="evidence" value="ECO:0007669"/>
    <property type="project" value="UniProtKB-UniRule"/>
</dbReference>
<feature type="transmembrane region" description="Helical" evidence="8">
    <location>
        <begin position="63"/>
        <end position="85"/>
    </location>
</feature>
<keyword evidence="5 8" id="KW-1278">Translocase</keyword>
<sequence length="201" mass="23287">MNNILNILSNDYNNWIILIPILLLINLISLLLTKNIMLCIFNMLNIYVLISLYLYFINLSIIGLLYIMIYVGAITVLFVFIIALLNIEFIEKSNNILINNSLLILTIILSLYFIINILISSDIYNNLYDNINILTLNDNFDFQITTLYILNNIGYILYSKYSIIIIILGILLLFSIISCILILQVENESVNKRDIEIIKIH</sequence>
<comment type="subcellular location">
    <subcellularLocation>
        <location evidence="8">Mitochondrion membrane</location>
        <topology evidence="8">Multi-pass membrane protein</topology>
    </subcellularLocation>
</comment>
<evidence type="ECO:0000256" key="1">
    <source>
        <dbReference type="ARBA" id="ARBA00003257"/>
    </source>
</evidence>
<keyword evidence="8" id="KW-0520">NAD</keyword>
<comment type="function">
    <text evidence="8">Core subunit of the mitochondrial membrane respiratory chain NADH dehydrogenase (Complex I) which catalyzes electron transfer from NADH through the respiratory chain, using ubiquinone as an electron acceptor. Essential for the catalytic activity and assembly of complex I.</text>
</comment>
<feature type="transmembrane region" description="Helical" evidence="8">
    <location>
        <begin position="12"/>
        <end position="32"/>
    </location>
</feature>
<organism evidence="9">
    <name type="scientific">Groenewaldozyma salmanticensis</name>
    <dbReference type="NCBI Taxonomy" id="49332"/>
    <lineage>
        <taxon>Eukaryota</taxon>
        <taxon>Fungi</taxon>
        <taxon>Dikarya</taxon>
        <taxon>Ascomycota</taxon>
        <taxon>Saccharomycotina</taxon>
        <taxon>Dipodascomycetes</taxon>
        <taxon>Dipodascales</taxon>
        <taxon>Trichomonascaceae</taxon>
        <taxon>Groenewaldozyma</taxon>
    </lineage>
</organism>
<feature type="transmembrane region" description="Helical" evidence="8">
    <location>
        <begin position="161"/>
        <end position="183"/>
    </location>
</feature>
<evidence type="ECO:0000256" key="6">
    <source>
        <dbReference type="ARBA" id="ARBA00023075"/>
    </source>
</evidence>
<dbReference type="Gene3D" id="1.20.120.1200">
    <property type="entry name" value="NADH-ubiquinone/plastoquinone oxidoreductase chain 6, subunit NuoJ"/>
    <property type="match status" value="1"/>
</dbReference>
<dbReference type="InterPro" id="IPR001457">
    <property type="entry name" value="NADH_UbQ/plastoQ_OxRdtase_su6"/>
</dbReference>
<dbReference type="PANTHER" id="PTHR33269:SF17">
    <property type="entry name" value="NADH-UBIQUINONE OXIDOREDUCTASE CHAIN 6"/>
    <property type="match status" value="1"/>
</dbReference>
<evidence type="ECO:0000313" key="9">
    <source>
        <dbReference type="EMBL" id="ADO51045.1"/>
    </source>
</evidence>
<evidence type="ECO:0000256" key="8">
    <source>
        <dbReference type="RuleBase" id="RU004430"/>
    </source>
</evidence>
<dbReference type="RefSeq" id="YP_003935021.1">
    <property type="nucleotide sequence ID" value="NC_014613.1"/>
</dbReference>
<dbReference type="GO" id="GO:0016491">
    <property type="term" value="F:oxidoreductase activity"/>
    <property type="evidence" value="ECO:0007669"/>
    <property type="project" value="UniProtKB-KW"/>
</dbReference>
<evidence type="ECO:0000256" key="7">
    <source>
        <dbReference type="ARBA" id="ARBA00049551"/>
    </source>
</evidence>
<proteinExistence type="inferred from homology"/>
<dbReference type="EC" id="7.1.1.2" evidence="2 8"/>
<keyword evidence="8" id="KW-0813">Transport</keyword>
<reference evidence="9" key="1">
    <citation type="journal article" date="2011" name="Nucleic Acids Res.">
        <title>Evolution of linear chromosomes and multipartite genomes in yeast mitochondria.</title>
        <authorList>
            <person name="Valach M."/>
            <person name="Farkas Z."/>
            <person name="Fricova D."/>
            <person name="Kovac J."/>
            <person name="Brejova B."/>
            <person name="Vinar T."/>
            <person name="Pfeiffer I."/>
            <person name="Kucsera J."/>
            <person name="Tomaska L."/>
            <person name="Lang B.F."/>
            <person name="Nosek J."/>
        </authorList>
    </citation>
    <scope>NUCLEOTIDE SEQUENCE</scope>
    <source>
        <strain evidence="9">CBS 5121</strain>
    </source>
</reference>
<keyword evidence="6 8" id="KW-0830">Ubiquinone</keyword>
<protein>
    <recommendedName>
        <fullName evidence="3 8">NADH-ubiquinone oxidoreductase chain 6</fullName>
        <ecNumber evidence="2 8">7.1.1.2</ecNumber>
    </recommendedName>
</protein>
<geneLocation type="mitochondrion" evidence="9"/>
<dbReference type="EMBL" id="HQ267969">
    <property type="protein sequence ID" value="ADO51045.1"/>
    <property type="molecule type" value="Genomic_DNA"/>
</dbReference>
<gene>
    <name evidence="9" type="primary">nad6</name>
</gene>